<evidence type="ECO:0000256" key="1">
    <source>
        <dbReference type="ARBA" id="ARBA00007381"/>
    </source>
</evidence>
<dbReference type="PANTHER" id="PTHR19375">
    <property type="entry name" value="HEAT SHOCK PROTEIN 70KDA"/>
    <property type="match status" value="1"/>
</dbReference>
<dbReference type="PROSITE" id="PS00297">
    <property type="entry name" value="HSP70_1"/>
    <property type="match status" value="1"/>
</dbReference>
<gene>
    <name evidence="6" type="ordered locus">MTR_8g103930</name>
</gene>
<dbReference type="SUPFAM" id="SSF100920">
    <property type="entry name" value="Heat shock protein 70kD (HSP70), peptide-binding domain"/>
    <property type="match status" value="1"/>
</dbReference>
<dbReference type="GO" id="GO:0031072">
    <property type="term" value="F:heat shock protein binding"/>
    <property type="evidence" value="ECO:0000318"/>
    <property type="project" value="GO_Central"/>
</dbReference>
<evidence type="ECO:0000256" key="2">
    <source>
        <dbReference type="ARBA" id="ARBA00022741"/>
    </source>
</evidence>
<evidence type="ECO:0000313" key="7">
    <source>
        <dbReference type="EnsemblPlants" id="AET05310"/>
    </source>
</evidence>
<keyword evidence="2 4" id="KW-0547">Nucleotide-binding</keyword>
<dbReference type="Gene3D" id="3.30.420.40">
    <property type="match status" value="2"/>
</dbReference>
<comment type="similarity">
    <text evidence="1 4">Belongs to the heat shock protein 70 family.</text>
</comment>
<dbReference type="eggNOG" id="KOG0101">
    <property type="taxonomic scope" value="Eukaryota"/>
</dbReference>
<dbReference type="SUPFAM" id="SSF53067">
    <property type="entry name" value="Actin-like ATPase domain"/>
    <property type="match status" value="2"/>
</dbReference>
<dbReference type="Proteomes" id="UP000002051">
    <property type="component" value="Chromosome 8"/>
</dbReference>
<sequence>MAKKFQGRDVAVGIDLGTTYSCVAVWQDEQNRVEIIHNDQGNKTTSFVAFTDHERLIGDAAKNQTATNPQNTIFDAKRLIGRKFNDSDVQNDMKLWPFKVISGLNDKPVISVKYKGQEKHLCAEEISSMILTKMREIAETFLQLPVKNAVVTVPAYFNDYQRKIINEPTAAAIAYGLEKRTNSVRGRNIFIFDLGGGTFDVSLLTIKDKVSDLFKKKKEKVFQVKATSGNTHLGGEDFDNRMVNYFAEEFKKKNKVDITGNPRALRRLRTACERAKRTLSFAVVTTIEVDSLFEGIDFFTTITRTKFEEINMDLFNECLKIVESCLTDAKMDKSAIHDVVLVGGSSRIPKVQQLLQEFFAGKDLCKNINPDEAVAIGAAVQAALLSEGFKKVPNVVLQDVAPFSLGIDSLGDIMTVVISRNTSIPVKKTIKRATIRDNQATANIKVYEGERARASDNNLLGSFALSGLPSAPRSHLFEVCYAIDENGILTVSAYDRSSGSMNEITITNNKERLSSQEIEEMIREAEGYRFKDEKFLRKANVMNALDEWVYKLRNAVKNKDVKLKLSSQVTDKIISAITKTTNLLDDNQQSEIDVLENHLKELESVFQHIIRKFV</sequence>
<dbReference type="GO" id="GO:0042026">
    <property type="term" value="P:protein refolding"/>
    <property type="evidence" value="ECO:0000318"/>
    <property type="project" value="GO_Central"/>
</dbReference>
<feature type="coiled-coil region" evidence="5">
    <location>
        <begin position="585"/>
        <end position="612"/>
    </location>
</feature>
<dbReference type="FunFam" id="3.30.30.30:FF:000001">
    <property type="entry name" value="heat shock 70 kDa protein-like"/>
    <property type="match status" value="1"/>
</dbReference>
<dbReference type="PRINTS" id="PR00301">
    <property type="entry name" value="HEATSHOCK70"/>
</dbReference>
<dbReference type="PROSITE" id="PS00329">
    <property type="entry name" value="HSP70_2"/>
    <property type="match status" value="1"/>
</dbReference>
<dbReference type="Gene3D" id="2.60.34.10">
    <property type="entry name" value="Substrate Binding Domain Of DNAk, Chain A, domain 1"/>
    <property type="match status" value="1"/>
</dbReference>
<dbReference type="GO" id="GO:0005737">
    <property type="term" value="C:cytoplasm"/>
    <property type="evidence" value="ECO:0000318"/>
    <property type="project" value="GO_Central"/>
</dbReference>
<dbReference type="InterPro" id="IPR043129">
    <property type="entry name" value="ATPase_NBD"/>
</dbReference>
<dbReference type="FunFam" id="2.60.34.10:FF:000012">
    <property type="entry name" value="Heat shock 70 kDa protein"/>
    <property type="match status" value="1"/>
</dbReference>
<dbReference type="EnsemblPlants" id="AET05310">
    <property type="protein sequence ID" value="AET05310"/>
    <property type="gene ID" value="MTR_8g103930"/>
</dbReference>
<dbReference type="GO" id="GO:0016887">
    <property type="term" value="F:ATP hydrolysis activity"/>
    <property type="evidence" value="ECO:0000318"/>
    <property type="project" value="GO_Central"/>
</dbReference>
<dbReference type="InterPro" id="IPR018181">
    <property type="entry name" value="Heat_shock_70_CS"/>
</dbReference>
<proteinExistence type="inferred from homology"/>
<keyword evidence="6" id="KW-0346">Stress response</keyword>
<dbReference type="PaxDb" id="3880-AET05310"/>
<dbReference type="InterPro" id="IPR029047">
    <property type="entry name" value="HSP70_peptide-bd_sf"/>
</dbReference>
<keyword evidence="3 4" id="KW-0067">ATP-binding</keyword>
<evidence type="ECO:0000256" key="3">
    <source>
        <dbReference type="ARBA" id="ARBA00022840"/>
    </source>
</evidence>
<name>G7L910_MEDTR</name>
<dbReference type="PROSITE" id="PS01036">
    <property type="entry name" value="HSP70_3"/>
    <property type="match status" value="1"/>
</dbReference>
<evidence type="ECO:0000256" key="5">
    <source>
        <dbReference type="SAM" id="Coils"/>
    </source>
</evidence>
<dbReference type="Gene3D" id="3.30.30.30">
    <property type="match status" value="1"/>
</dbReference>
<dbReference type="FunFam" id="3.90.640.10:FF:000002">
    <property type="entry name" value="Heat shock 70 kDa"/>
    <property type="match status" value="1"/>
</dbReference>
<dbReference type="GO" id="GO:0044183">
    <property type="term" value="F:protein folding chaperone"/>
    <property type="evidence" value="ECO:0000318"/>
    <property type="project" value="GO_Central"/>
</dbReference>
<reference evidence="6 8" key="1">
    <citation type="journal article" date="2011" name="Nature">
        <title>The Medicago genome provides insight into the evolution of rhizobial symbioses.</title>
        <authorList>
            <person name="Young N.D."/>
            <person name="Debelle F."/>
            <person name="Oldroyd G.E."/>
            <person name="Geurts R."/>
            <person name="Cannon S.B."/>
            <person name="Udvardi M.K."/>
            <person name="Benedito V.A."/>
            <person name="Mayer K.F."/>
            <person name="Gouzy J."/>
            <person name="Schoof H."/>
            <person name="Van de Peer Y."/>
            <person name="Proost S."/>
            <person name="Cook D.R."/>
            <person name="Meyers B.C."/>
            <person name="Spannagl M."/>
            <person name="Cheung F."/>
            <person name="De Mita S."/>
            <person name="Krishnakumar V."/>
            <person name="Gundlach H."/>
            <person name="Zhou S."/>
            <person name="Mudge J."/>
            <person name="Bharti A.K."/>
            <person name="Murray J.D."/>
            <person name="Naoumkina M.A."/>
            <person name="Rosen B."/>
            <person name="Silverstein K.A."/>
            <person name="Tang H."/>
            <person name="Rombauts S."/>
            <person name="Zhao P.X."/>
            <person name="Zhou P."/>
            <person name="Barbe V."/>
            <person name="Bardou P."/>
            <person name="Bechner M."/>
            <person name="Bellec A."/>
            <person name="Berger A."/>
            <person name="Berges H."/>
            <person name="Bidwell S."/>
            <person name="Bisseling T."/>
            <person name="Choisne N."/>
            <person name="Couloux A."/>
            <person name="Denny R."/>
            <person name="Deshpande S."/>
            <person name="Dai X."/>
            <person name="Doyle J.J."/>
            <person name="Dudez A.M."/>
            <person name="Farmer A.D."/>
            <person name="Fouteau S."/>
            <person name="Franken C."/>
            <person name="Gibelin C."/>
            <person name="Gish J."/>
            <person name="Goldstein S."/>
            <person name="Gonzalez A.J."/>
            <person name="Green P.J."/>
            <person name="Hallab A."/>
            <person name="Hartog M."/>
            <person name="Hua A."/>
            <person name="Humphray S.J."/>
            <person name="Jeong D.H."/>
            <person name="Jing Y."/>
            <person name="Jocker A."/>
            <person name="Kenton S.M."/>
            <person name="Kim D.J."/>
            <person name="Klee K."/>
            <person name="Lai H."/>
            <person name="Lang C."/>
            <person name="Lin S."/>
            <person name="Macmil S.L."/>
            <person name="Magdelenat G."/>
            <person name="Matthews L."/>
            <person name="McCorrison J."/>
            <person name="Monaghan E.L."/>
            <person name="Mun J.H."/>
            <person name="Najar F.Z."/>
            <person name="Nicholson C."/>
            <person name="Noirot C."/>
            <person name="O'Bleness M."/>
            <person name="Paule C.R."/>
            <person name="Poulain J."/>
            <person name="Prion F."/>
            <person name="Qin B."/>
            <person name="Qu C."/>
            <person name="Retzel E.F."/>
            <person name="Riddle C."/>
            <person name="Sallet E."/>
            <person name="Samain S."/>
            <person name="Samson N."/>
            <person name="Sanders I."/>
            <person name="Saurat O."/>
            <person name="Scarpelli C."/>
            <person name="Schiex T."/>
            <person name="Segurens B."/>
            <person name="Severin A.J."/>
            <person name="Sherrier D.J."/>
            <person name="Shi R."/>
            <person name="Sims S."/>
            <person name="Singer S.R."/>
            <person name="Sinharoy S."/>
            <person name="Sterck L."/>
            <person name="Viollet A."/>
            <person name="Wang B.B."/>
            <person name="Wang K."/>
            <person name="Wang M."/>
            <person name="Wang X."/>
            <person name="Warfsmann J."/>
            <person name="Weissenbach J."/>
            <person name="White D.D."/>
            <person name="White J.D."/>
            <person name="Wiley G.B."/>
            <person name="Wincker P."/>
            <person name="Xing Y."/>
            <person name="Yang L."/>
            <person name="Yao Z."/>
            <person name="Ying F."/>
            <person name="Zhai J."/>
            <person name="Zhou L."/>
            <person name="Zuber A."/>
            <person name="Denarie J."/>
            <person name="Dixon R.A."/>
            <person name="May G.D."/>
            <person name="Schwartz D.C."/>
            <person name="Rogers J."/>
            <person name="Quetier F."/>
            <person name="Town C.D."/>
            <person name="Roe B.A."/>
        </authorList>
    </citation>
    <scope>NUCLEOTIDE SEQUENCE [LARGE SCALE GENOMIC DNA]</scope>
    <source>
        <strain evidence="6">A17</strain>
        <strain evidence="7 8">cv. Jemalong A17</strain>
    </source>
</reference>
<dbReference type="Gene3D" id="3.90.640.10">
    <property type="entry name" value="Actin, Chain A, domain 4"/>
    <property type="match status" value="1"/>
</dbReference>
<keyword evidence="5" id="KW-0175">Coiled coil</keyword>
<dbReference type="AlphaFoldDB" id="G7L910"/>
<dbReference type="HOGENOM" id="CLU_005965_2_1_1"/>
<dbReference type="EMBL" id="CM001224">
    <property type="protein sequence ID" value="AET05310.1"/>
    <property type="molecule type" value="Genomic_DNA"/>
</dbReference>
<dbReference type="STRING" id="3880.G7L910"/>
<dbReference type="InterPro" id="IPR013126">
    <property type="entry name" value="Hsp_70_fam"/>
</dbReference>
<evidence type="ECO:0000313" key="6">
    <source>
        <dbReference type="EMBL" id="AET05310.1"/>
    </source>
</evidence>
<reference evidence="6 8" key="2">
    <citation type="journal article" date="2014" name="BMC Genomics">
        <title>An improved genome release (version Mt4.0) for the model legume Medicago truncatula.</title>
        <authorList>
            <person name="Tang H."/>
            <person name="Krishnakumar V."/>
            <person name="Bidwell S."/>
            <person name="Rosen B."/>
            <person name="Chan A."/>
            <person name="Zhou S."/>
            <person name="Gentzbittel L."/>
            <person name="Childs K.L."/>
            <person name="Yandell M."/>
            <person name="Gundlach H."/>
            <person name="Mayer K.F."/>
            <person name="Schwartz D.C."/>
            <person name="Town C.D."/>
        </authorList>
    </citation>
    <scope>GENOME REANNOTATION</scope>
    <source>
        <strain evidence="7 8">cv. Jemalong A17</strain>
    </source>
</reference>
<dbReference type="SUPFAM" id="SSF100934">
    <property type="entry name" value="Heat shock protein 70kD (HSP70), C-terminal subdomain"/>
    <property type="match status" value="1"/>
</dbReference>
<reference evidence="7" key="3">
    <citation type="submission" date="2015-04" db="UniProtKB">
        <authorList>
            <consortium name="EnsemblPlants"/>
        </authorList>
    </citation>
    <scope>IDENTIFICATION</scope>
    <source>
        <strain evidence="7">cv. Jemalong A17</strain>
    </source>
</reference>
<dbReference type="GO" id="GO:0140662">
    <property type="term" value="F:ATP-dependent protein folding chaperone"/>
    <property type="evidence" value="ECO:0007669"/>
    <property type="project" value="InterPro"/>
</dbReference>
<evidence type="ECO:0000313" key="8">
    <source>
        <dbReference type="Proteomes" id="UP000002051"/>
    </source>
</evidence>
<dbReference type="GO" id="GO:0005524">
    <property type="term" value="F:ATP binding"/>
    <property type="evidence" value="ECO:0007669"/>
    <property type="project" value="UniProtKB-KW"/>
</dbReference>
<accession>G7L910</accession>
<dbReference type="Gene3D" id="1.20.1270.10">
    <property type="match status" value="1"/>
</dbReference>
<organism evidence="6 8">
    <name type="scientific">Medicago truncatula</name>
    <name type="common">Barrel medic</name>
    <name type="synonym">Medicago tribuloides</name>
    <dbReference type="NCBI Taxonomy" id="3880"/>
    <lineage>
        <taxon>Eukaryota</taxon>
        <taxon>Viridiplantae</taxon>
        <taxon>Streptophyta</taxon>
        <taxon>Embryophyta</taxon>
        <taxon>Tracheophyta</taxon>
        <taxon>Spermatophyta</taxon>
        <taxon>Magnoliopsida</taxon>
        <taxon>eudicotyledons</taxon>
        <taxon>Gunneridae</taxon>
        <taxon>Pentapetalae</taxon>
        <taxon>rosids</taxon>
        <taxon>fabids</taxon>
        <taxon>Fabales</taxon>
        <taxon>Fabaceae</taxon>
        <taxon>Papilionoideae</taxon>
        <taxon>50 kb inversion clade</taxon>
        <taxon>NPAAA clade</taxon>
        <taxon>Hologalegina</taxon>
        <taxon>IRL clade</taxon>
        <taxon>Trifolieae</taxon>
        <taxon>Medicago</taxon>
    </lineage>
</organism>
<keyword evidence="8" id="KW-1185">Reference proteome</keyword>
<evidence type="ECO:0000256" key="4">
    <source>
        <dbReference type="RuleBase" id="RU003322"/>
    </source>
</evidence>
<protein>
    <submittedName>
        <fullName evidence="6">Heat shock 70 kDa protein</fullName>
    </submittedName>
</protein>
<dbReference type="InterPro" id="IPR029048">
    <property type="entry name" value="HSP70_C_sf"/>
</dbReference>
<dbReference type="Pfam" id="PF00012">
    <property type="entry name" value="HSP70"/>
    <property type="match status" value="1"/>
</dbReference>
<dbReference type="OMA" id="NALDEWV"/>